<dbReference type="GO" id="GO:0009073">
    <property type="term" value="P:aromatic amino acid family biosynthetic process"/>
    <property type="evidence" value="ECO:0007669"/>
    <property type="project" value="UniProtKB-KW"/>
</dbReference>
<dbReference type="GO" id="GO:0050661">
    <property type="term" value="F:NADP binding"/>
    <property type="evidence" value="ECO:0007669"/>
    <property type="project" value="InterPro"/>
</dbReference>
<feature type="binding site" evidence="7">
    <location>
        <position position="92"/>
    </location>
    <ligand>
        <name>shikimate</name>
        <dbReference type="ChEBI" id="CHEBI:36208"/>
    </ligand>
</feature>
<dbReference type="Pfam" id="PF18317">
    <property type="entry name" value="SDH_C"/>
    <property type="match status" value="1"/>
</dbReference>
<evidence type="ECO:0000256" key="5">
    <source>
        <dbReference type="ARBA" id="ARBA00023002"/>
    </source>
</evidence>
<dbReference type="Gene3D" id="3.40.50.720">
    <property type="entry name" value="NAD(P)-binding Rossmann-like Domain"/>
    <property type="match status" value="1"/>
</dbReference>
<feature type="domain" description="SDH C-terminal" evidence="9">
    <location>
        <begin position="251"/>
        <end position="281"/>
    </location>
</feature>
<reference evidence="10 11" key="1">
    <citation type="journal article" date="2016" name="Nat. Commun.">
        <title>Thousands of microbial genomes shed light on interconnected biogeochemical processes in an aquifer system.</title>
        <authorList>
            <person name="Anantharaman K."/>
            <person name="Brown C.T."/>
            <person name="Hug L.A."/>
            <person name="Sharon I."/>
            <person name="Castelle C.J."/>
            <person name="Probst A.J."/>
            <person name="Thomas B.C."/>
            <person name="Singh A."/>
            <person name="Wilkins M.J."/>
            <person name="Karaoz U."/>
            <person name="Brodie E.L."/>
            <person name="Williams K.H."/>
            <person name="Hubbard S.S."/>
            <person name="Banfield J.F."/>
        </authorList>
    </citation>
    <scope>NUCLEOTIDE SEQUENCE [LARGE SCALE GENOMIC DNA]</scope>
</reference>
<dbReference type="InterPro" id="IPR013708">
    <property type="entry name" value="Shikimate_DH-bd_N"/>
</dbReference>
<dbReference type="NCBIfam" id="NF001319">
    <property type="entry name" value="PRK00258.3-3"/>
    <property type="match status" value="1"/>
</dbReference>
<proteinExistence type="inferred from homology"/>
<comment type="pathway">
    <text evidence="1 7">Metabolic intermediate biosynthesis; chorismate biosynthesis; chorismate from D-erythrose 4-phosphate and phosphoenolpyruvate: step 4/7.</text>
</comment>
<dbReference type="CDD" id="cd01065">
    <property type="entry name" value="NAD_bind_Shikimate_DH"/>
    <property type="match status" value="1"/>
</dbReference>
<feature type="binding site" evidence="7">
    <location>
        <begin position="20"/>
        <end position="22"/>
    </location>
    <ligand>
        <name>shikimate</name>
        <dbReference type="ChEBI" id="CHEBI:36208"/>
    </ligand>
</feature>
<evidence type="ECO:0000256" key="3">
    <source>
        <dbReference type="ARBA" id="ARBA00022605"/>
    </source>
</evidence>
<dbReference type="NCBIfam" id="TIGR00507">
    <property type="entry name" value="aroE"/>
    <property type="match status" value="1"/>
</dbReference>
<feature type="binding site" evidence="7">
    <location>
        <position position="258"/>
    </location>
    <ligand>
        <name>shikimate</name>
        <dbReference type="ChEBI" id="CHEBI:36208"/>
    </ligand>
</feature>
<keyword evidence="5 7" id="KW-0560">Oxidoreductase</keyword>
<dbReference type="InterPro" id="IPR046346">
    <property type="entry name" value="Aminoacid_DH-like_N_sf"/>
</dbReference>
<dbReference type="GO" id="GO:0008652">
    <property type="term" value="P:amino acid biosynthetic process"/>
    <property type="evidence" value="ECO:0007669"/>
    <property type="project" value="UniProtKB-KW"/>
</dbReference>
<dbReference type="GO" id="GO:0004764">
    <property type="term" value="F:shikimate 3-dehydrogenase (NADP+) activity"/>
    <property type="evidence" value="ECO:0007669"/>
    <property type="project" value="UniProtKB-UniRule"/>
</dbReference>
<dbReference type="EC" id="1.1.1.25" evidence="2 7"/>
<evidence type="ECO:0000256" key="1">
    <source>
        <dbReference type="ARBA" id="ARBA00004871"/>
    </source>
</evidence>
<evidence type="ECO:0000256" key="7">
    <source>
        <dbReference type="HAMAP-Rule" id="MF_00222"/>
    </source>
</evidence>
<dbReference type="GO" id="GO:0009423">
    <property type="term" value="P:chorismate biosynthetic process"/>
    <property type="evidence" value="ECO:0007669"/>
    <property type="project" value="UniProtKB-UniRule"/>
</dbReference>
<evidence type="ECO:0000256" key="2">
    <source>
        <dbReference type="ARBA" id="ARBA00012962"/>
    </source>
</evidence>
<gene>
    <name evidence="7" type="primary">aroE</name>
    <name evidence="10" type="ORF">A2042_01360</name>
</gene>
<dbReference type="Proteomes" id="UP000178526">
    <property type="component" value="Unassembled WGS sequence"/>
</dbReference>
<evidence type="ECO:0000313" key="10">
    <source>
        <dbReference type="EMBL" id="OGL38701.1"/>
    </source>
</evidence>
<evidence type="ECO:0000256" key="4">
    <source>
        <dbReference type="ARBA" id="ARBA00022857"/>
    </source>
</evidence>
<protein>
    <recommendedName>
        <fullName evidence="2 7">Shikimate dehydrogenase (NADP(+))</fullName>
        <shortName evidence="7">SDH</shortName>
        <ecNumber evidence="2 7">1.1.1.25</ecNumber>
    </recommendedName>
</protein>
<dbReference type="InterPro" id="IPR041121">
    <property type="entry name" value="SDH_C"/>
</dbReference>
<dbReference type="Pfam" id="PF08501">
    <property type="entry name" value="Shikimate_dh_N"/>
    <property type="match status" value="1"/>
</dbReference>
<dbReference type="EMBL" id="MGDB01000140">
    <property type="protein sequence ID" value="OGL38701.1"/>
    <property type="molecule type" value="Genomic_DNA"/>
</dbReference>
<dbReference type="PANTHER" id="PTHR21089">
    <property type="entry name" value="SHIKIMATE DEHYDROGENASE"/>
    <property type="match status" value="1"/>
</dbReference>
<dbReference type="InterPro" id="IPR011342">
    <property type="entry name" value="Shikimate_DH"/>
</dbReference>
<feature type="binding site" evidence="7">
    <location>
        <position position="230"/>
    </location>
    <ligand>
        <name>shikimate</name>
        <dbReference type="ChEBI" id="CHEBI:36208"/>
    </ligand>
</feature>
<comment type="caution">
    <text evidence="7">Lacks conserved residue(s) required for the propagation of feature annotation.</text>
</comment>
<feature type="binding site" evidence="7">
    <location>
        <position position="107"/>
    </location>
    <ligand>
        <name>shikimate</name>
        <dbReference type="ChEBI" id="CHEBI:36208"/>
    </ligand>
</feature>
<name>A0A1F7RBA9_9BACT</name>
<comment type="caution">
    <text evidence="10">The sequence shown here is derived from an EMBL/GenBank/DDBJ whole genome shotgun (WGS) entry which is preliminary data.</text>
</comment>
<dbReference type="GO" id="GO:0019632">
    <property type="term" value="P:shikimate metabolic process"/>
    <property type="evidence" value="ECO:0007669"/>
    <property type="project" value="InterPro"/>
</dbReference>
<feature type="active site" description="Proton acceptor" evidence="7">
    <location>
        <position position="71"/>
    </location>
</feature>
<dbReference type="SUPFAM" id="SSF51735">
    <property type="entry name" value="NAD(P)-binding Rossmann-fold domains"/>
    <property type="match status" value="1"/>
</dbReference>
<keyword evidence="4 7" id="KW-0521">NADP</keyword>
<feature type="binding site" evidence="7">
    <location>
        <position position="228"/>
    </location>
    <ligand>
        <name>NADP(+)</name>
        <dbReference type="ChEBI" id="CHEBI:58349"/>
    </ligand>
</feature>
<keyword evidence="6 7" id="KW-0057">Aromatic amino acid biosynthesis</keyword>
<dbReference type="AlphaFoldDB" id="A0A1F7RBA9"/>
<comment type="similarity">
    <text evidence="7">Belongs to the shikimate dehydrogenase family.</text>
</comment>
<feature type="domain" description="Shikimate dehydrogenase substrate binding N-terminal" evidence="8">
    <location>
        <begin position="12"/>
        <end position="94"/>
    </location>
</feature>
<dbReference type="SUPFAM" id="SSF53223">
    <property type="entry name" value="Aminoacid dehydrogenase-like, N-terminal domain"/>
    <property type="match status" value="1"/>
</dbReference>
<evidence type="ECO:0000256" key="6">
    <source>
        <dbReference type="ARBA" id="ARBA00023141"/>
    </source>
</evidence>
<comment type="catalytic activity">
    <reaction evidence="7">
        <text>shikimate + NADP(+) = 3-dehydroshikimate + NADPH + H(+)</text>
        <dbReference type="Rhea" id="RHEA:17737"/>
        <dbReference type="ChEBI" id="CHEBI:15378"/>
        <dbReference type="ChEBI" id="CHEBI:16630"/>
        <dbReference type="ChEBI" id="CHEBI:36208"/>
        <dbReference type="ChEBI" id="CHEBI:57783"/>
        <dbReference type="ChEBI" id="CHEBI:58349"/>
        <dbReference type="EC" id="1.1.1.25"/>
    </reaction>
</comment>
<dbReference type="UniPathway" id="UPA00053">
    <property type="reaction ID" value="UER00087"/>
</dbReference>
<dbReference type="PANTHER" id="PTHR21089:SF1">
    <property type="entry name" value="BIFUNCTIONAL 3-DEHYDROQUINATE DEHYDRATASE_SHIKIMATE DEHYDROGENASE, CHLOROPLASTIC"/>
    <property type="match status" value="1"/>
</dbReference>
<dbReference type="InterPro" id="IPR036291">
    <property type="entry name" value="NAD(P)-bd_dom_sf"/>
</dbReference>
<evidence type="ECO:0000259" key="9">
    <source>
        <dbReference type="Pfam" id="PF18317"/>
    </source>
</evidence>
<organism evidence="10 11">
    <name type="scientific">Candidatus Schekmanbacteria bacterium GWA2_38_11</name>
    <dbReference type="NCBI Taxonomy" id="1817876"/>
    <lineage>
        <taxon>Bacteria</taxon>
        <taxon>Candidatus Schekmaniibacteriota</taxon>
    </lineage>
</organism>
<accession>A0A1F7RBA9</accession>
<evidence type="ECO:0000259" key="8">
    <source>
        <dbReference type="Pfam" id="PF08501"/>
    </source>
</evidence>
<dbReference type="HAMAP" id="MF_00222">
    <property type="entry name" value="Shikimate_DH_AroE"/>
    <property type="match status" value="1"/>
</dbReference>
<dbReference type="Gene3D" id="3.40.50.10860">
    <property type="entry name" value="Leucine Dehydrogenase, chain A, domain 1"/>
    <property type="match status" value="1"/>
</dbReference>
<feature type="binding site" evidence="7">
    <location>
        <position position="251"/>
    </location>
    <ligand>
        <name>NADP(+)</name>
        <dbReference type="ChEBI" id="CHEBI:58349"/>
    </ligand>
</feature>
<dbReference type="InterPro" id="IPR022893">
    <property type="entry name" value="Shikimate_DH_fam"/>
</dbReference>
<evidence type="ECO:0000313" key="11">
    <source>
        <dbReference type="Proteomes" id="UP000178526"/>
    </source>
</evidence>
<sequence length="288" mass="31193">MKIDGNTTIVGLFGYPVRHTLSPVFQNAAFQAKKLNYVYLPFEVAPSGLEAALKSLPLLGITGVNVTIPHKESVVPYLSGVSNEAMIVGAVNTISVVNGKLLGYNTDGYGFVAALKENLKTTLKGKKVMLLGGGGGARSVAAKSILEGAKKVYIGDIVKEKVAKLISDLKKVFPSAEINSYNMKENEIKEVLGEVDILINATPVGMKKEDPLLVNPEWLGKGLLVFDLIYNPFETKLLKTAKKMGCRCCNGLDMLIHQGARSFEIWTGKKAPVKVMKNALQEVLKSKR</sequence>
<dbReference type="NCBIfam" id="NF001314">
    <property type="entry name" value="PRK00258.2-2"/>
    <property type="match status" value="1"/>
</dbReference>
<comment type="subunit">
    <text evidence="7">Homodimer.</text>
</comment>
<comment type="function">
    <text evidence="7">Involved in the biosynthesis of the chorismate, which leads to the biosynthesis of aromatic amino acids. Catalyzes the reversible NADPH linked reduction of 3-dehydroshikimate (DHSA) to yield shikimate (SA).</text>
</comment>
<feature type="binding site" evidence="7">
    <location>
        <position position="67"/>
    </location>
    <ligand>
        <name>shikimate</name>
        <dbReference type="ChEBI" id="CHEBI:36208"/>
    </ligand>
</feature>
<keyword evidence="3 7" id="KW-0028">Amino-acid biosynthesis</keyword>